<accession>A0A7W4NZV4</accession>
<dbReference type="GO" id="GO:0019632">
    <property type="term" value="P:shikimate metabolic process"/>
    <property type="evidence" value="ECO:0007669"/>
    <property type="project" value="TreeGrafter"/>
</dbReference>
<dbReference type="InterPro" id="IPR046346">
    <property type="entry name" value="Aminoacid_DH-like_N_sf"/>
</dbReference>
<dbReference type="SUPFAM" id="SSF53223">
    <property type="entry name" value="Aminoacid dehydrogenase-like, N-terminal domain"/>
    <property type="match status" value="1"/>
</dbReference>
<comment type="caution">
    <text evidence="9">The sequence shown here is derived from an EMBL/GenBank/DDBJ whole genome shotgun (WGS) entry which is preliminary data.</text>
</comment>
<evidence type="ECO:0000256" key="5">
    <source>
        <dbReference type="ARBA" id="ARBA00023141"/>
    </source>
</evidence>
<dbReference type="AlphaFoldDB" id="A0A7W4NZV4"/>
<dbReference type="SUPFAM" id="SSF51735">
    <property type="entry name" value="NAD(P)-binding Rossmann-fold domains"/>
    <property type="match status" value="1"/>
</dbReference>
<dbReference type="GO" id="GO:0050661">
    <property type="term" value="F:NADP binding"/>
    <property type="evidence" value="ECO:0007669"/>
    <property type="project" value="TreeGrafter"/>
</dbReference>
<comment type="catalytic activity">
    <reaction evidence="6">
        <text>shikimate + NADP(+) = 3-dehydroshikimate + NADPH + H(+)</text>
        <dbReference type="Rhea" id="RHEA:17737"/>
        <dbReference type="ChEBI" id="CHEBI:15378"/>
        <dbReference type="ChEBI" id="CHEBI:16630"/>
        <dbReference type="ChEBI" id="CHEBI:36208"/>
        <dbReference type="ChEBI" id="CHEBI:57783"/>
        <dbReference type="ChEBI" id="CHEBI:58349"/>
        <dbReference type="EC" id="1.1.1.25"/>
    </reaction>
</comment>
<dbReference type="InterPro" id="IPR013708">
    <property type="entry name" value="Shikimate_DH-bd_N"/>
</dbReference>
<protein>
    <recommendedName>
        <fullName evidence="2">shikimate dehydrogenase (NADP(+))</fullName>
        <ecNumber evidence="2">1.1.1.25</ecNumber>
    </recommendedName>
</protein>
<keyword evidence="3" id="KW-0521">NADP</keyword>
<evidence type="ECO:0000313" key="9">
    <source>
        <dbReference type="EMBL" id="MBB2172302.1"/>
    </source>
</evidence>
<keyword evidence="4" id="KW-0560">Oxidoreductase</keyword>
<dbReference type="InterPro" id="IPR036291">
    <property type="entry name" value="NAD(P)-bd_dom_sf"/>
</dbReference>
<proteinExistence type="predicted"/>
<keyword evidence="5" id="KW-0057">Aromatic amino acid biosynthesis</keyword>
<evidence type="ECO:0000313" key="10">
    <source>
        <dbReference type="Proteomes" id="UP000577891"/>
    </source>
</evidence>
<dbReference type="Pfam" id="PF08501">
    <property type="entry name" value="Shikimate_dh_N"/>
    <property type="match status" value="1"/>
</dbReference>
<dbReference type="GO" id="GO:0004764">
    <property type="term" value="F:shikimate 3-dehydrogenase (NADP+) activity"/>
    <property type="evidence" value="ECO:0007669"/>
    <property type="project" value="UniProtKB-EC"/>
</dbReference>
<dbReference type="Proteomes" id="UP000577891">
    <property type="component" value="Unassembled WGS sequence"/>
</dbReference>
<dbReference type="PANTHER" id="PTHR21089">
    <property type="entry name" value="SHIKIMATE DEHYDROGENASE"/>
    <property type="match status" value="1"/>
</dbReference>
<dbReference type="Pfam" id="PF01488">
    <property type="entry name" value="Shikimate_DH"/>
    <property type="match status" value="1"/>
</dbReference>
<evidence type="ECO:0000256" key="6">
    <source>
        <dbReference type="ARBA" id="ARBA00049442"/>
    </source>
</evidence>
<gene>
    <name evidence="9" type="ORF">HLH35_09240</name>
</gene>
<keyword evidence="5" id="KW-0028">Amino-acid biosynthesis</keyword>
<evidence type="ECO:0000256" key="3">
    <source>
        <dbReference type="ARBA" id="ARBA00022857"/>
    </source>
</evidence>
<dbReference type="EC" id="1.1.1.25" evidence="2"/>
<evidence type="ECO:0000259" key="7">
    <source>
        <dbReference type="Pfam" id="PF01488"/>
    </source>
</evidence>
<dbReference type="EMBL" id="JABEQE010000006">
    <property type="protein sequence ID" value="MBB2172302.1"/>
    <property type="molecule type" value="Genomic_DNA"/>
</dbReference>
<feature type="domain" description="Quinate/shikimate 5-dehydrogenase/glutamyl-tRNA reductase" evidence="7">
    <location>
        <begin position="122"/>
        <end position="195"/>
    </location>
</feature>
<comment type="pathway">
    <text evidence="1">Metabolic intermediate biosynthesis; chorismate biosynthesis; chorismate from D-erythrose 4-phosphate and phosphoenolpyruvate: step 4/7.</text>
</comment>
<evidence type="ECO:0000256" key="1">
    <source>
        <dbReference type="ARBA" id="ARBA00004871"/>
    </source>
</evidence>
<dbReference type="PANTHER" id="PTHR21089:SF1">
    <property type="entry name" value="BIFUNCTIONAL 3-DEHYDROQUINATE DEHYDRATASE_SHIKIMATE DEHYDROGENASE, CHLOROPLASTIC"/>
    <property type="match status" value="1"/>
</dbReference>
<dbReference type="InterPro" id="IPR006151">
    <property type="entry name" value="Shikm_DH/Glu-tRNA_Rdtase"/>
</dbReference>
<evidence type="ECO:0000256" key="2">
    <source>
        <dbReference type="ARBA" id="ARBA00012962"/>
    </source>
</evidence>
<dbReference type="GO" id="GO:0009423">
    <property type="term" value="P:chorismate biosynthetic process"/>
    <property type="evidence" value="ECO:0007669"/>
    <property type="project" value="UniProtKB-UniPathway"/>
</dbReference>
<organism evidence="9 10">
    <name type="scientific">Gluconacetobacter asukensis</name>
    <dbReference type="NCBI Taxonomy" id="1017181"/>
    <lineage>
        <taxon>Bacteria</taxon>
        <taxon>Pseudomonadati</taxon>
        <taxon>Pseudomonadota</taxon>
        <taxon>Alphaproteobacteria</taxon>
        <taxon>Acetobacterales</taxon>
        <taxon>Acetobacteraceae</taxon>
        <taxon>Gluconacetobacter</taxon>
    </lineage>
</organism>
<feature type="domain" description="Shikimate dehydrogenase substrate binding N-terminal" evidence="8">
    <location>
        <begin position="11"/>
        <end position="93"/>
    </location>
</feature>
<evidence type="ECO:0000259" key="8">
    <source>
        <dbReference type="Pfam" id="PF08501"/>
    </source>
</evidence>
<dbReference type="InterPro" id="IPR022893">
    <property type="entry name" value="Shikimate_DH_fam"/>
</dbReference>
<name>A0A7W4NZV4_9PROT</name>
<keyword evidence="10" id="KW-1185">Reference proteome</keyword>
<dbReference type="RefSeq" id="WP_182978857.1">
    <property type="nucleotide sequence ID" value="NZ_BAABGB010000025.1"/>
</dbReference>
<dbReference type="Gene3D" id="3.40.50.10860">
    <property type="entry name" value="Leucine Dehydrogenase, chain A, domain 1"/>
    <property type="match status" value="1"/>
</dbReference>
<dbReference type="UniPathway" id="UPA00053">
    <property type="reaction ID" value="UER00087"/>
</dbReference>
<evidence type="ECO:0000256" key="4">
    <source>
        <dbReference type="ARBA" id="ARBA00023002"/>
    </source>
</evidence>
<dbReference type="Gene3D" id="3.40.50.720">
    <property type="entry name" value="NAD(P)-binding Rossmann-like Domain"/>
    <property type="match status" value="1"/>
</dbReference>
<sequence length="272" mass="28772">MIGGATKLFGLVGHPVAHARTPQAMNALFERNGLDAVMVPFDVPGTDLARCLASLSRVGNFQGMVVTVPHKMSAIALCRDLTPRARLAGAVNVMRRVGEDAFAGDMLDGEGFVVGLAAAGHSVAGRRICIVGAGGAASAIAVALAERQPAKLTLINRSRERLLALHERLRLRFPDLEVVIGEHVGGHDLVVNATSLGLREDDPLPFDPEQIGPGVLVAEVIMTPEITPILHAVARRGAAIHAGRAMLDGQLDAIFRYFSEGGRIAVRRGREA</sequence>
<dbReference type="GO" id="GO:0005829">
    <property type="term" value="C:cytosol"/>
    <property type="evidence" value="ECO:0007669"/>
    <property type="project" value="TreeGrafter"/>
</dbReference>
<reference evidence="9 10" key="1">
    <citation type="submission" date="2020-04" db="EMBL/GenBank/DDBJ databases">
        <title>Description of novel Gluconacetobacter.</title>
        <authorList>
            <person name="Sombolestani A."/>
        </authorList>
    </citation>
    <scope>NUCLEOTIDE SEQUENCE [LARGE SCALE GENOMIC DNA]</scope>
    <source>
        <strain evidence="9 10">LMG 27724</strain>
    </source>
</reference>
<dbReference type="GO" id="GO:0009073">
    <property type="term" value="P:aromatic amino acid family biosynthetic process"/>
    <property type="evidence" value="ECO:0007669"/>
    <property type="project" value="UniProtKB-KW"/>
</dbReference>